<dbReference type="InterPro" id="IPR001207">
    <property type="entry name" value="Transposase_mutator"/>
</dbReference>
<evidence type="ECO:0000256" key="7">
    <source>
        <dbReference type="PROSITE-ProRule" id="PRU00047"/>
    </source>
</evidence>
<feature type="compositionally biased region" description="Polar residues" evidence="8">
    <location>
        <begin position="1687"/>
        <end position="1698"/>
    </location>
</feature>
<dbReference type="Pfam" id="PF22936">
    <property type="entry name" value="Pol_BBD"/>
    <property type="match status" value="1"/>
</dbReference>
<evidence type="ECO:0000259" key="9">
    <source>
        <dbReference type="PROSITE" id="PS50158"/>
    </source>
</evidence>
<keyword evidence="5" id="KW-0238">DNA-binding</keyword>
<dbReference type="PROSITE" id="PS01007">
    <property type="entry name" value="TRANSPOSASE_MUTATOR"/>
    <property type="match status" value="1"/>
</dbReference>
<accession>A0ABQ5J2B3</accession>
<keyword evidence="2" id="KW-0479">Metal-binding</keyword>
<keyword evidence="1" id="KW-0815">Transposition</keyword>
<evidence type="ECO:0000256" key="3">
    <source>
        <dbReference type="ARBA" id="ARBA00022771"/>
    </source>
</evidence>
<keyword evidence="3 7" id="KW-0863">Zinc-finger</keyword>
<name>A0ABQ5J2B3_9ASTR</name>
<evidence type="ECO:0000256" key="6">
    <source>
        <dbReference type="ARBA" id="ARBA00023172"/>
    </source>
</evidence>
<reference evidence="11" key="2">
    <citation type="submission" date="2022-01" db="EMBL/GenBank/DDBJ databases">
        <authorList>
            <person name="Yamashiro T."/>
            <person name="Shiraishi A."/>
            <person name="Satake H."/>
            <person name="Nakayama K."/>
        </authorList>
    </citation>
    <scope>NUCLEOTIDE SEQUENCE</scope>
</reference>
<evidence type="ECO:0000259" key="10">
    <source>
        <dbReference type="PROSITE" id="PS50966"/>
    </source>
</evidence>
<feature type="region of interest" description="Disordered" evidence="8">
    <location>
        <begin position="1583"/>
        <end position="1616"/>
    </location>
</feature>
<feature type="domain" description="SWIM-type" evidence="10">
    <location>
        <begin position="1500"/>
        <end position="1539"/>
    </location>
</feature>
<dbReference type="Pfam" id="PF10551">
    <property type="entry name" value="MULE"/>
    <property type="match status" value="1"/>
</dbReference>
<evidence type="ECO:0000256" key="4">
    <source>
        <dbReference type="ARBA" id="ARBA00022833"/>
    </source>
</evidence>
<dbReference type="InterPro" id="IPR054722">
    <property type="entry name" value="PolX-like_BBD"/>
</dbReference>
<dbReference type="Pfam" id="PF00098">
    <property type="entry name" value="zf-CCHC"/>
    <property type="match status" value="1"/>
</dbReference>
<feature type="compositionally biased region" description="Low complexity" evidence="8">
    <location>
        <begin position="221"/>
        <end position="245"/>
    </location>
</feature>
<feature type="domain" description="CCHC-type" evidence="9">
    <location>
        <begin position="1628"/>
        <end position="1642"/>
    </location>
</feature>
<proteinExistence type="predicted"/>
<reference evidence="11" key="1">
    <citation type="journal article" date="2022" name="Int. J. Mol. Sci.">
        <title>Draft Genome of Tanacetum Coccineum: Genomic Comparison of Closely Related Tanacetum-Family Plants.</title>
        <authorList>
            <person name="Yamashiro T."/>
            <person name="Shiraishi A."/>
            <person name="Nakayama K."/>
            <person name="Satake H."/>
        </authorList>
    </citation>
    <scope>NUCLEOTIDE SEQUENCE</scope>
</reference>
<organism evidence="11 12">
    <name type="scientific">Tanacetum coccineum</name>
    <dbReference type="NCBI Taxonomy" id="301880"/>
    <lineage>
        <taxon>Eukaryota</taxon>
        <taxon>Viridiplantae</taxon>
        <taxon>Streptophyta</taxon>
        <taxon>Embryophyta</taxon>
        <taxon>Tracheophyta</taxon>
        <taxon>Spermatophyta</taxon>
        <taxon>Magnoliopsida</taxon>
        <taxon>eudicotyledons</taxon>
        <taxon>Gunneridae</taxon>
        <taxon>Pentapetalae</taxon>
        <taxon>asterids</taxon>
        <taxon>campanulids</taxon>
        <taxon>Asterales</taxon>
        <taxon>Asteraceae</taxon>
        <taxon>Asteroideae</taxon>
        <taxon>Anthemideae</taxon>
        <taxon>Anthemidinae</taxon>
        <taxon>Tanacetum</taxon>
    </lineage>
</organism>
<dbReference type="Pfam" id="PF04434">
    <property type="entry name" value="SWIM"/>
    <property type="match status" value="1"/>
</dbReference>
<dbReference type="Gene3D" id="4.10.60.10">
    <property type="entry name" value="Zinc finger, CCHC-type"/>
    <property type="match status" value="1"/>
</dbReference>
<dbReference type="InterPro" id="IPR036875">
    <property type="entry name" value="Znf_CCHC_sf"/>
</dbReference>
<evidence type="ECO:0000256" key="8">
    <source>
        <dbReference type="SAM" id="MobiDB-lite"/>
    </source>
</evidence>
<keyword evidence="4" id="KW-0862">Zinc</keyword>
<feature type="compositionally biased region" description="Basic and acidic residues" evidence="8">
    <location>
        <begin position="1606"/>
        <end position="1616"/>
    </location>
</feature>
<feature type="compositionally biased region" description="Low complexity" evidence="8">
    <location>
        <begin position="1675"/>
        <end position="1684"/>
    </location>
</feature>
<feature type="domain" description="CCHC-type" evidence="9">
    <location>
        <begin position="206"/>
        <end position="221"/>
    </location>
</feature>
<evidence type="ECO:0000256" key="5">
    <source>
        <dbReference type="ARBA" id="ARBA00023125"/>
    </source>
</evidence>
<dbReference type="SMART" id="SM00575">
    <property type="entry name" value="ZnF_PMZ"/>
    <property type="match status" value="1"/>
</dbReference>
<dbReference type="PROSITE" id="PS50158">
    <property type="entry name" value="ZF_CCHC"/>
    <property type="match status" value="2"/>
</dbReference>
<feature type="region of interest" description="Disordered" evidence="8">
    <location>
        <begin position="1114"/>
        <end position="1160"/>
    </location>
</feature>
<dbReference type="Pfam" id="PF26130">
    <property type="entry name" value="PB1-like"/>
    <property type="match status" value="1"/>
</dbReference>
<dbReference type="SUPFAM" id="SSF57756">
    <property type="entry name" value="Retrovirus zinc finger-like domains"/>
    <property type="match status" value="1"/>
</dbReference>
<comment type="caution">
    <text evidence="11">The sequence shown here is derived from an EMBL/GenBank/DDBJ whole genome shotgun (WGS) entry which is preliminary data.</text>
</comment>
<dbReference type="InterPro" id="IPR018289">
    <property type="entry name" value="MULE_transposase_dom"/>
</dbReference>
<dbReference type="InterPro" id="IPR007527">
    <property type="entry name" value="Znf_SWIM"/>
</dbReference>
<dbReference type="SMART" id="SM00343">
    <property type="entry name" value="ZnF_C2HC"/>
    <property type="match status" value="3"/>
</dbReference>
<feature type="compositionally biased region" description="Polar residues" evidence="8">
    <location>
        <begin position="246"/>
        <end position="256"/>
    </location>
</feature>
<feature type="compositionally biased region" description="Basic and acidic residues" evidence="8">
    <location>
        <begin position="1663"/>
        <end position="1674"/>
    </location>
</feature>
<dbReference type="PANTHER" id="PTHR31973">
    <property type="entry name" value="POLYPROTEIN, PUTATIVE-RELATED"/>
    <property type="match status" value="1"/>
</dbReference>
<feature type="region of interest" description="Disordered" evidence="8">
    <location>
        <begin position="217"/>
        <end position="262"/>
    </location>
</feature>
<evidence type="ECO:0000313" key="12">
    <source>
        <dbReference type="Proteomes" id="UP001151760"/>
    </source>
</evidence>
<dbReference type="PANTHER" id="PTHR31973:SF190">
    <property type="entry name" value="MULE TRANSPOSASE DOMAIN-CONTAINING PROTEIN"/>
    <property type="match status" value="1"/>
</dbReference>
<evidence type="ECO:0000313" key="11">
    <source>
        <dbReference type="EMBL" id="GJU06638.1"/>
    </source>
</evidence>
<dbReference type="InterPro" id="IPR001878">
    <property type="entry name" value="Znf_CCHC"/>
</dbReference>
<feature type="compositionally biased region" description="Polar residues" evidence="8">
    <location>
        <begin position="1649"/>
        <end position="1658"/>
    </location>
</feature>
<protein>
    <submittedName>
        <fullName evidence="11">Retrovirus-related pol polyprotein from transposon TNT 1-94</fullName>
    </submittedName>
</protein>
<feature type="region of interest" description="Disordered" evidence="8">
    <location>
        <begin position="1638"/>
        <end position="1698"/>
    </location>
</feature>
<evidence type="ECO:0000256" key="2">
    <source>
        <dbReference type="ARBA" id="ARBA00022723"/>
    </source>
</evidence>
<dbReference type="InterPro" id="IPR006564">
    <property type="entry name" value="Znf_PMZ"/>
</dbReference>
<dbReference type="Proteomes" id="UP001151760">
    <property type="component" value="Unassembled WGS sequence"/>
</dbReference>
<evidence type="ECO:0000256" key="1">
    <source>
        <dbReference type="ARBA" id="ARBA00022578"/>
    </source>
</evidence>
<dbReference type="EMBL" id="BQNB010021460">
    <property type="protein sequence ID" value="GJU06638.1"/>
    <property type="molecule type" value="Genomic_DNA"/>
</dbReference>
<sequence length="1698" mass="192011">MSKWSNDESRLANQDKKLKSIIISCLPNDVMKSVIKCKTAKEMWNDLILAHERPSDTKDTKIVTLRLKFNAFKSLEGEKVNRTFTRLKCLLNDLENNGVSIPQAEVNATFVNSLPRKWLSMNQTQRANNSIKNDCMATLYVLIFNDHFQDSDSDVEEDQRTNNEFMADLNAEYHEKALLANQNRIYKRSERVGSARKPIDKSKETCFACGKPGHFQKDCPSNKTSTPSYPSSNNSSNKPKPYTPSFNQTTSRNTGNHQKDYKGKYKGLKAEMAVLTKRIDDLTKGKNEKGKSEKGLCNTPLIAESFDWDEESVSSEDEGTAKIRAFMAIAEDEPSVRKADARSGQWVDITMKKRKILVNKFNLLKQELSLHKSELCNLKNTVSINCSLQNEVIRVNLENESPKDEISDLKKIIEKWTCGKVTLDQLLSEQIPGNIIKALGGRGKRKEKIFSKEVIFTKTDESSSMSIPEITSDSESECETQEPLSPLSKLIGAAPASTSESLISLADLTLNMADLTLNTSVPKKTKPTSVIVSPAYVIKKRTENKPPAVPESYSDKKADSSTEQLLLTLMEEVKDHLFDDCYSKPKCSTCGSTDHLTKEHLDHAAVKKTLIRLKAQSPLNPTPRRAPMIPKPFKECKYYGFNDHHSDKCEYYPRCEDYLKRSVWYLDSGCSRHVTEVKQYLHRYSKESGPKVVFRDDSFGDTKGYGSVNCNVITFVRVAYGNCLKHNLIKMESLSPAEWIIGLSKDPGLFSLKIYHAGKFKYVDDKRKYVNGLVAYVDWCDIDKFSVHEIHGVMEKLGYVNDDPIYYHYLIPGTNLDMGLRALGNDLDVRGLGRYIKNNKLIMVYCEHFETKLDTYASPPPTSTVVIEEMPSSTPVAKPTKTKRLLLEYTPTVNVEDQVVANENANETVDGIMQELLSMNYEFDPFGCEQEETRVVTNEPEETLVEGETVLDGEEDSGTEEDESDDEDYLFDEDTYLEEVNVDMADYHFNIDADVEWIRHSESVQEPEYDVNPDDLDVIDNDNFESGTDSDDDGIEKVRRKKLKQIKKAKESEDNIVHKHFFFVGQTFASADDVKERVRLHSIETRRQLYLAKNDKVRIRAKCFGRNPVFILDGEGPSTTDVGPKKKTIKGKGKQDDTPLGPNKKGISSGGRGRPKPLAPDECPWAVQITKVKNSETWEVRTYNEEHKCLQSRKIIACTHKFLSKGIVDQVEKNPDIPIRALQEELQRKYELGVSRQKAFRAKAAALNQVKGDYRQQYTMLRDYCLELRRANHDTTIKIEVERDSVSSDENTRRFKRIYICLGPLKKGFKACGRDLLGLDGAFMKGPYPGQLLTAIGLDANNGIYPLAYAIVEKETTDSWTWFLECVGDDLEMTKDSNFTFISDRQKGLAIAMANVFPCTEHRSCLRHIHENMKKQWNGQAYKELLWRYASVTTILDARDAPIITALEYIREYLMRRMVNVIVVIKKTDGPLTPSATKLLKIAMDRANNCTVAFNGGEEYEVKGQSGSQCVVKKVCSCRKWELTGIPCSHAIAANYNMSLNGVQVGIPEEWVDKCYWLATWQKTYSYTIGCLNGRVMWKKSQIPTTLTPPKHNTPVGRPRKNRRKSKEEKAEMVKDGKLSRAYKTVTCMKCGNLGHNSRSCKGQKDPYTGTSQTTPSTAPAKKPSDAGTRKRPSDAPAPSTAPAKMNQATKKQCAMSN</sequence>
<dbReference type="PROSITE" id="PS50966">
    <property type="entry name" value="ZF_SWIM"/>
    <property type="match status" value="1"/>
</dbReference>
<dbReference type="Pfam" id="PF14223">
    <property type="entry name" value="Retrotran_gag_2"/>
    <property type="match status" value="1"/>
</dbReference>
<keyword evidence="6" id="KW-0233">DNA recombination</keyword>
<dbReference type="InterPro" id="IPR058594">
    <property type="entry name" value="PB1-like_dom_pln"/>
</dbReference>
<keyword evidence="12" id="KW-1185">Reference proteome</keyword>
<gene>
    <name evidence="11" type="ORF">Tco_1123068</name>
</gene>